<proteinExistence type="inferred from homology"/>
<protein>
    <recommendedName>
        <fullName evidence="7">Peptide hydrolase</fullName>
        <ecNumber evidence="7">3.4.-.-</ecNumber>
    </recommendedName>
</protein>
<gene>
    <name evidence="10" type="ORF">BJ508DRAFT_319474</name>
</gene>
<evidence type="ECO:0000256" key="3">
    <source>
        <dbReference type="ARBA" id="ARBA00022670"/>
    </source>
</evidence>
<keyword evidence="11" id="KW-1185">Reference proteome</keyword>
<accession>A0A3N4HRY7</accession>
<feature type="domain" description="Peptidase M28" evidence="9">
    <location>
        <begin position="250"/>
        <end position="447"/>
    </location>
</feature>
<evidence type="ECO:0000256" key="4">
    <source>
        <dbReference type="ARBA" id="ARBA00022723"/>
    </source>
</evidence>
<organism evidence="10 11">
    <name type="scientific">Ascobolus immersus RN42</name>
    <dbReference type="NCBI Taxonomy" id="1160509"/>
    <lineage>
        <taxon>Eukaryota</taxon>
        <taxon>Fungi</taxon>
        <taxon>Dikarya</taxon>
        <taxon>Ascomycota</taxon>
        <taxon>Pezizomycotina</taxon>
        <taxon>Pezizomycetes</taxon>
        <taxon>Pezizales</taxon>
        <taxon>Ascobolaceae</taxon>
        <taxon>Ascobolus</taxon>
    </lineage>
</organism>
<evidence type="ECO:0000256" key="7">
    <source>
        <dbReference type="RuleBase" id="RU361240"/>
    </source>
</evidence>
<evidence type="ECO:0000256" key="5">
    <source>
        <dbReference type="ARBA" id="ARBA00022801"/>
    </source>
</evidence>
<dbReference type="EMBL" id="ML119768">
    <property type="protein sequence ID" value="RPA75258.1"/>
    <property type="molecule type" value="Genomic_DNA"/>
</dbReference>
<dbReference type="GO" id="GO:0006508">
    <property type="term" value="P:proteolysis"/>
    <property type="evidence" value="ECO:0007669"/>
    <property type="project" value="UniProtKB-KW"/>
</dbReference>
<evidence type="ECO:0000259" key="9">
    <source>
        <dbReference type="Pfam" id="PF04389"/>
    </source>
</evidence>
<dbReference type="Proteomes" id="UP000275078">
    <property type="component" value="Unassembled WGS sequence"/>
</dbReference>
<dbReference type="Pfam" id="PF02225">
    <property type="entry name" value="PA"/>
    <property type="match status" value="1"/>
</dbReference>
<evidence type="ECO:0000313" key="10">
    <source>
        <dbReference type="EMBL" id="RPA75258.1"/>
    </source>
</evidence>
<keyword evidence="7" id="KW-0732">Signal</keyword>
<keyword evidence="5 7" id="KW-0378">Hydrolase</keyword>
<feature type="signal peptide" evidence="7">
    <location>
        <begin position="1"/>
        <end position="18"/>
    </location>
</feature>
<dbReference type="AlphaFoldDB" id="A0A3N4HRY7"/>
<dbReference type="STRING" id="1160509.A0A3N4HRY7"/>
<evidence type="ECO:0000256" key="2">
    <source>
        <dbReference type="ARBA" id="ARBA00005634"/>
    </source>
</evidence>
<comment type="cofactor">
    <cofactor evidence="1">
        <name>Zn(2+)</name>
        <dbReference type="ChEBI" id="CHEBI:29105"/>
    </cofactor>
</comment>
<dbReference type="Gene3D" id="3.50.30.30">
    <property type="match status" value="1"/>
</dbReference>
<feature type="chain" id="PRO_5017852107" description="Peptide hydrolase" evidence="7">
    <location>
        <begin position="19"/>
        <end position="502"/>
    </location>
</feature>
<dbReference type="PANTHER" id="PTHR12147">
    <property type="entry name" value="METALLOPEPTIDASE M28 FAMILY MEMBER"/>
    <property type="match status" value="1"/>
</dbReference>
<dbReference type="GO" id="GO:0046872">
    <property type="term" value="F:metal ion binding"/>
    <property type="evidence" value="ECO:0007669"/>
    <property type="project" value="UniProtKB-KW"/>
</dbReference>
<dbReference type="SUPFAM" id="SSF52025">
    <property type="entry name" value="PA domain"/>
    <property type="match status" value="1"/>
</dbReference>
<dbReference type="PANTHER" id="PTHR12147:SF26">
    <property type="entry name" value="PEPTIDASE M28 DOMAIN-CONTAINING PROTEIN"/>
    <property type="match status" value="1"/>
</dbReference>
<dbReference type="InterPro" id="IPR046450">
    <property type="entry name" value="PA_dom_sf"/>
</dbReference>
<comment type="similarity">
    <text evidence="2">Belongs to the peptidase M28 family. M28B subfamily.</text>
</comment>
<evidence type="ECO:0000313" key="11">
    <source>
        <dbReference type="Proteomes" id="UP000275078"/>
    </source>
</evidence>
<dbReference type="EC" id="3.4.-.-" evidence="7"/>
<evidence type="ECO:0000256" key="1">
    <source>
        <dbReference type="ARBA" id="ARBA00001947"/>
    </source>
</evidence>
<dbReference type="GO" id="GO:0008235">
    <property type="term" value="F:metalloexopeptidase activity"/>
    <property type="evidence" value="ECO:0007669"/>
    <property type="project" value="InterPro"/>
</dbReference>
<evidence type="ECO:0000256" key="6">
    <source>
        <dbReference type="ARBA" id="ARBA00022833"/>
    </source>
</evidence>
<sequence length="502" mass="53350">MKFTTLTTGLALASVASATIQLPLTPLVTAHIKTSDLSSTLKSLYNIALANGGNRAFGLPGYKASVDHILAELKKYKRTLDITTQEFPALFAQVEDIELYEVDASGAKVGDSIYVYGLTYSPSTDPEGLTGSVAWGPDGLPGCSADGYADQDVKDKIVLTSRFRCPDATTLAGRVKAAVAAGAKAVIVYNDVPTKVTAGSLSAPDPVNLRPAGFINADVGNAFKTRIQAGEDVRFYFRQIQTIETRNTWNVMAETKKGDPNAVIAFGGHLDSVQAGPGINDDGSGSALVLALAKAASFYRPNLKLRFHWWGAEENGLLGSEAYVASLSPAEKKKIRAYLNFDMVSRGYFGVFDGDGSTHGTAGAAGSGKIEEILAEYLSKKEKVTVQPAVFTGGSDYASFMSEGIPVGGLHTGTGVEQDPCYHQECDTFMNANLTVLTKNAKAAAYAMARLGMEGKKLIPEWYQGTAEVGVAIPAGYGVWRHKPQGLVHRGGWDVAVTRIAR</sequence>
<dbReference type="OrthoDB" id="10013407at2759"/>
<dbReference type="Gene3D" id="3.40.630.10">
    <property type="entry name" value="Zn peptidases"/>
    <property type="match status" value="1"/>
</dbReference>
<evidence type="ECO:0000259" key="8">
    <source>
        <dbReference type="Pfam" id="PF02225"/>
    </source>
</evidence>
<name>A0A3N4HRY7_ASCIM</name>
<keyword evidence="4 7" id="KW-0479">Metal-binding</keyword>
<feature type="domain" description="PA" evidence="8">
    <location>
        <begin position="139"/>
        <end position="222"/>
    </location>
</feature>
<reference evidence="10 11" key="1">
    <citation type="journal article" date="2018" name="Nat. Ecol. Evol.">
        <title>Pezizomycetes genomes reveal the molecular basis of ectomycorrhizal truffle lifestyle.</title>
        <authorList>
            <person name="Murat C."/>
            <person name="Payen T."/>
            <person name="Noel B."/>
            <person name="Kuo A."/>
            <person name="Morin E."/>
            <person name="Chen J."/>
            <person name="Kohler A."/>
            <person name="Krizsan K."/>
            <person name="Balestrini R."/>
            <person name="Da Silva C."/>
            <person name="Montanini B."/>
            <person name="Hainaut M."/>
            <person name="Levati E."/>
            <person name="Barry K.W."/>
            <person name="Belfiori B."/>
            <person name="Cichocki N."/>
            <person name="Clum A."/>
            <person name="Dockter R.B."/>
            <person name="Fauchery L."/>
            <person name="Guy J."/>
            <person name="Iotti M."/>
            <person name="Le Tacon F."/>
            <person name="Lindquist E.A."/>
            <person name="Lipzen A."/>
            <person name="Malagnac F."/>
            <person name="Mello A."/>
            <person name="Molinier V."/>
            <person name="Miyauchi S."/>
            <person name="Poulain J."/>
            <person name="Riccioni C."/>
            <person name="Rubini A."/>
            <person name="Sitrit Y."/>
            <person name="Splivallo R."/>
            <person name="Traeger S."/>
            <person name="Wang M."/>
            <person name="Zifcakova L."/>
            <person name="Wipf D."/>
            <person name="Zambonelli A."/>
            <person name="Paolocci F."/>
            <person name="Nowrousian M."/>
            <person name="Ottonello S."/>
            <person name="Baldrian P."/>
            <person name="Spatafora J.W."/>
            <person name="Henrissat B."/>
            <person name="Nagy L.G."/>
            <person name="Aury J.M."/>
            <person name="Wincker P."/>
            <person name="Grigoriev I.V."/>
            <person name="Bonfante P."/>
            <person name="Martin F.M."/>
        </authorList>
    </citation>
    <scope>NUCLEOTIDE SEQUENCE [LARGE SCALE GENOMIC DNA]</scope>
    <source>
        <strain evidence="10 11">RN42</strain>
    </source>
</reference>
<keyword evidence="6 7" id="KW-0862">Zinc</keyword>
<dbReference type="InterPro" id="IPR045175">
    <property type="entry name" value="M28_fam"/>
</dbReference>
<dbReference type="Pfam" id="PF04389">
    <property type="entry name" value="Peptidase_M28"/>
    <property type="match status" value="1"/>
</dbReference>
<keyword evidence="3 7" id="KW-0645">Protease</keyword>
<dbReference type="InterPro" id="IPR003137">
    <property type="entry name" value="PA_domain"/>
</dbReference>
<dbReference type="InterPro" id="IPR007484">
    <property type="entry name" value="Peptidase_M28"/>
</dbReference>
<dbReference type="SUPFAM" id="SSF53187">
    <property type="entry name" value="Zn-dependent exopeptidases"/>
    <property type="match status" value="1"/>
</dbReference>